<dbReference type="SMART" id="SM00116">
    <property type="entry name" value="CBS"/>
    <property type="match status" value="2"/>
</dbReference>
<evidence type="ECO:0000256" key="3">
    <source>
        <dbReference type="ARBA" id="ARBA00022692"/>
    </source>
</evidence>
<evidence type="ECO:0000256" key="4">
    <source>
        <dbReference type="ARBA" id="ARBA00022989"/>
    </source>
</evidence>
<dbReference type="GO" id="GO:0006879">
    <property type="term" value="P:intracellular iron ion homeostasis"/>
    <property type="evidence" value="ECO:0007669"/>
    <property type="project" value="TreeGrafter"/>
</dbReference>
<evidence type="ECO:0000313" key="12">
    <source>
        <dbReference type="EMBL" id="VEU22581.1"/>
    </source>
</evidence>
<feature type="transmembrane region" description="Helical" evidence="9">
    <location>
        <begin position="329"/>
        <end position="349"/>
    </location>
</feature>
<reference evidence="12 13" key="1">
    <citation type="submission" date="2018-12" db="EMBL/GenBank/DDBJ databases">
        <authorList>
            <person name="Tiukova I."/>
            <person name="Dainat J."/>
        </authorList>
    </citation>
    <scope>NUCLEOTIDE SEQUENCE [LARGE SCALE GENOMIC DNA]</scope>
</reference>
<feature type="transmembrane region" description="Helical" evidence="9">
    <location>
        <begin position="471"/>
        <end position="491"/>
    </location>
</feature>
<keyword evidence="3 9" id="KW-0812">Transmembrane</keyword>
<evidence type="ECO:0000256" key="8">
    <source>
        <dbReference type="PROSITE-ProRule" id="PRU00703"/>
    </source>
</evidence>
<evidence type="ECO:0000256" key="10">
    <source>
        <dbReference type="SAM" id="MobiDB-lite"/>
    </source>
</evidence>
<dbReference type="AlphaFoldDB" id="A0A448YNW6"/>
<dbReference type="InterPro" id="IPR014743">
    <property type="entry name" value="Cl-channel_core"/>
</dbReference>
<sequence>MPADFDPVGQLNIDSWQETFDNSDEYTRLTKRFKEFRTVDWVREAYEENREYYRELLRSKQGSSEEEEGMYRDSEDQTTIEERSESELGTASSSSSSNSRVLRSLGNLNRIQMIKSRLWITFQEWLALTLIGTIIGSIAGSLNIVSEWLGDLKAGYCSNGFYLNKDFCCWGEAEEQCSNWVPWSSFGVGRYLIYIVLSVLFGTTAAMLCRYYAPTAAGSGISEVKCIVSGFVVDGFLGWWTLLIKSIGLPLVIASGLSVGKEGPSVHYAACTGNVIAKLFTNFKNSYMHQSQFLTAASAAGVAVAFAAPIGGVLFSIEEISSNFKLSTVWKSYYCALVATGTLSAMNTFRTGQLVIFQVTYDTAWKYFEIPFYIILGIFGGIYGIVISKFNIKCVSFRNKYLKDHPVKEVALLCLFTASVGYFSEFIRLDMTEGMEILFHECREKSNEIGSVFENEICQAATSKGRLIRTVISLLYATLLRMVLVVISYNSKIPCGIFVPSMAVGATFGKALGLIAEAIFNDPSKCSSGDGNNCVISGTYAFLGAGAALCGITNLTLAVVIIMFELTGALKYVIPTMIVVAVTKIIGDRFGIGMGGISDQMVRFNGIPFLDAKEKHDFGSTKLSDAMMKEVVALPYTGLKFGELEQLLKETSFSVLPVIDSAKNAAVLGVADKNALLHACIEARGSDIIDLSDKNIRLLSDSKVIEICGTDEFVDSLSLGDELNFEQFLLPEVISVNTQTSLYSVLDIFIKLGPRAIVVEDKGRLCGLITRKDLAKFELYLQYTKHGNAFLSLHDDVVFEKIWNIMEDIGTKWNELVEMVWKRRSVMPEATELTEHNS</sequence>
<dbReference type="SUPFAM" id="SSF54631">
    <property type="entry name" value="CBS-domain pair"/>
    <property type="match status" value="1"/>
</dbReference>
<feature type="transmembrane region" description="Helical" evidence="9">
    <location>
        <begin position="540"/>
        <end position="563"/>
    </location>
</feature>
<feature type="transmembrane region" description="Helical" evidence="9">
    <location>
        <begin position="497"/>
        <end position="520"/>
    </location>
</feature>
<dbReference type="GO" id="GO:0005769">
    <property type="term" value="C:early endosome"/>
    <property type="evidence" value="ECO:0007669"/>
    <property type="project" value="TreeGrafter"/>
</dbReference>
<dbReference type="InterPro" id="IPR046342">
    <property type="entry name" value="CBS_dom_sf"/>
</dbReference>
<dbReference type="Gene3D" id="1.10.3080.10">
    <property type="entry name" value="Clc chloride channel"/>
    <property type="match status" value="1"/>
</dbReference>
<gene>
    <name evidence="12" type="ORF">BRENAR_LOCUS3312</name>
</gene>
<protein>
    <recommendedName>
        <fullName evidence="9">Chloride channel protein</fullName>
    </recommendedName>
</protein>
<keyword evidence="13" id="KW-1185">Reference proteome</keyword>
<dbReference type="InParanoid" id="A0A448YNW6"/>
<dbReference type="GO" id="GO:0000324">
    <property type="term" value="C:fungal-type vacuole"/>
    <property type="evidence" value="ECO:0007669"/>
    <property type="project" value="TreeGrafter"/>
</dbReference>
<dbReference type="Pfam" id="PF00654">
    <property type="entry name" value="Voltage_CLC"/>
    <property type="match status" value="1"/>
</dbReference>
<dbReference type="PRINTS" id="PR00762">
    <property type="entry name" value="CLCHANNEL"/>
</dbReference>
<dbReference type="FunCoup" id="A0A448YNW6">
    <property type="interactions" value="332"/>
</dbReference>
<dbReference type="Pfam" id="PF00571">
    <property type="entry name" value="CBS"/>
    <property type="match status" value="1"/>
</dbReference>
<dbReference type="GO" id="GO:0005247">
    <property type="term" value="F:voltage-gated chloride channel activity"/>
    <property type="evidence" value="ECO:0007669"/>
    <property type="project" value="TreeGrafter"/>
</dbReference>
<keyword evidence="5 9" id="KW-0406">Ion transport</keyword>
<feature type="transmembrane region" description="Helical" evidence="9">
    <location>
        <begin position="125"/>
        <end position="145"/>
    </location>
</feature>
<evidence type="ECO:0000256" key="7">
    <source>
        <dbReference type="ARBA" id="ARBA00023214"/>
    </source>
</evidence>
<feature type="domain" description="CBS" evidence="11">
    <location>
        <begin position="627"/>
        <end position="688"/>
    </location>
</feature>
<accession>A0A448YNW6</accession>
<dbReference type="CDD" id="cd03684">
    <property type="entry name" value="ClC_3_like"/>
    <property type="match status" value="1"/>
</dbReference>
<keyword evidence="2 9" id="KW-0813">Transport</keyword>
<dbReference type="InterPro" id="IPR000644">
    <property type="entry name" value="CBS_dom"/>
</dbReference>
<feature type="region of interest" description="Disordered" evidence="10">
    <location>
        <begin position="61"/>
        <end position="99"/>
    </location>
</feature>
<evidence type="ECO:0000256" key="2">
    <source>
        <dbReference type="ARBA" id="ARBA00022448"/>
    </source>
</evidence>
<feature type="transmembrane region" description="Helical" evidence="9">
    <location>
        <begin position="293"/>
        <end position="317"/>
    </location>
</feature>
<keyword evidence="8" id="KW-0129">CBS domain</keyword>
<comment type="subcellular location">
    <subcellularLocation>
        <location evidence="1 9">Membrane</location>
        <topology evidence="1 9">Multi-pass membrane protein</topology>
    </subcellularLocation>
</comment>
<proteinExistence type="inferred from homology"/>
<dbReference type="EMBL" id="CAACVR010000023">
    <property type="protein sequence ID" value="VEU22581.1"/>
    <property type="molecule type" value="Genomic_DNA"/>
</dbReference>
<dbReference type="GO" id="GO:0006878">
    <property type="term" value="P:intracellular copper ion homeostasis"/>
    <property type="evidence" value="ECO:0007669"/>
    <property type="project" value="TreeGrafter"/>
</dbReference>
<feature type="compositionally biased region" description="Low complexity" evidence="10">
    <location>
        <begin position="87"/>
        <end position="99"/>
    </location>
</feature>
<dbReference type="GO" id="GO:0005886">
    <property type="term" value="C:plasma membrane"/>
    <property type="evidence" value="ECO:0007669"/>
    <property type="project" value="TreeGrafter"/>
</dbReference>
<comment type="similarity">
    <text evidence="9">Belongs to the chloride channel (TC 2.A.49) family.</text>
</comment>
<evidence type="ECO:0000259" key="11">
    <source>
        <dbReference type="PROSITE" id="PS51371"/>
    </source>
</evidence>
<keyword evidence="4 9" id="KW-1133">Transmembrane helix</keyword>
<dbReference type="InterPro" id="IPR001807">
    <property type="entry name" value="ClC"/>
</dbReference>
<evidence type="ECO:0000256" key="9">
    <source>
        <dbReference type="RuleBase" id="RU361221"/>
    </source>
</evidence>
<feature type="transmembrane region" description="Helical" evidence="9">
    <location>
        <begin position="191"/>
        <end position="212"/>
    </location>
</feature>
<feature type="compositionally biased region" description="Basic and acidic residues" evidence="10">
    <location>
        <begin position="69"/>
        <end position="86"/>
    </location>
</feature>
<feature type="domain" description="CBS" evidence="11">
    <location>
        <begin position="729"/>
        <end position="784"/>
    </location>
</feature>
<comment type="caution">
    <text evidence="9">Lacks conserved residue(s) required for the propagation of feature annotation.</text>
</comment>
<dbReference type="SUPFAM" id="SSF81340">
    <property type="entry name" value="Clc chloride channel"/>
    <property type="match status" value="1"/>
</dbReference>
<evidence type="ECO:0000313" key="13">
    <source>
        <dbReference type="Proteomes" id="UP000290900"/>
    </source>
</evidence>
<evidence type="ECO:0000256" key="5">
    <source>
        <dbReference type="ARBA" id="ARBA00023065"/>
    </source>
</evidence>
<dbReference type="PROSITE" id="PS51371">
    <property type="entry name" value="CBS"/>
    <property type="match status" value="2"/>
</dbReference>
<dbReference type="PANTHER" id="PTHR45711:SF9">
    <property type="entry name" value="ANION_PROTON EXCHANGE TRANSPORTER GEF1"/>
    <property type="match status" value="1"/>
</dbReference>
<feature type="transmembrane region" description="Helical" evidence="9">
    <location>
        <begin position="370"/>
        <end position="390"/>
    </location>
</feature>
<dbReference type="Proteomes" id="UP000290900">
    <property type="component" value="Unassembled WGS sequence"/>
</dbReference>
<evidence type="ECO:0000256" key="1">
    <source>
        <dbReference type="ARBA" id="ARBA00004141"/>
    </source>
</evidence>
<name>A0A448YNW6_BRENA</name>
<dbReference type="Gene3D" id="3.10.580.10">
    <property type="entry name" value="CBS-domain"/>
    <property type="match status" value="1"/>
</dbReference>
<evidence type="ECO:0000256" key="6">
    <source>
        <dbReference type="ARBA" id="ARBA00023136"/>
    </source>
</evidence>
<dbReference type="OrthoDB" id="44789at2759"/>
<organism evidence="12 13">
    <name type="scientific">Brettanomyces naardenensis</name>
    <name type="common">Yeast</name>
    <dbReference type="NCBI Taxonomy" id="13370"/>
    <lineage>
        <taxon>Eukaryota</taxon>
        <taxon>Fungi</taxon>
        <taxon>Dikarya</taxon>
        <taxon>Ascomycota</taxon>
        <taxon>Saccharomycotina</taxon>
        <taxon>Pichiomycetes</taxon>
        <taxon>Pichiales</taxon>
        <taxon>Pichiaceae</taxon>
        <taxon>Brettanomyces</taxon>
    </lineage>
</organism>
<dbReference type="GO" id="GO:0005783">
    <property type="term" value="C:endoplasmic reticulum"/>
    <property type="evidence" value="ECO:0007669"/>
    <property type="project" value="TreeGrafter"/>
</dbReference>
<keyword evidence="6 9" id="KW-0472">Membrane</keyword>
<keyword evidence="7 9" id="KW-0868">Chloride</keyword>
<dbReference type="GO" id="GO:0005794">
    <property type="term" value="C:Golgi apparatus"/>
    <property type="evidence" value="ECO:0007669"/>
    <property type="project" value="TreeGrafter"/>
</dbReference>
<dbReference type="PANTHER" id="PTHR45711">
    <property type="entry name" value="CHLORIDE CHANNEL PROTEIN"/>
    <property type="match status" value="1"/>
</dbReference>